<evidence type="ECO:0008006" key="2">
    <source>
        <dbReference type="Google" id="ProtNLM"/>
    </source>
</evidence>
<reference evidence="1" key="1">
    <citation type="journal article" date="2015" name="Nature">
        <title>Complex archaea that bridge the gap between prokaryotes and eukaryotes.</title>
        <authorList>
            <person name="Spang A."/>
            <person name="Saw J.H."/>
            <person name="Jorgensen S.L."/>
            <person name="Zaremba-Niedzwiedzka K."/>
            <person name="Martijn J."/>
            <person name="Lind A.E."/>
            <person name="van Eijk R."/>
            <person name="Schleper C."/>
            <person name="Guy L."/>
            <person name="Ettema T.J."/>
        </authorList>
    </citation>
    <scope>NUCLEOTIDE SEQUENCE</scope>
</reference>
<dbReference type="Pfam" id="PF11017">
    <property type="entry name" value="DUF2855"/>
    <property type="match status" value="1"/>
</dbReference>
<sequence>MSQFQIRKDDFSKQRLVPLDADTASSPLAPGQIRLAVDSFSFTANNITYAAAGDMLGYWQFYPPVGEDSAGWGVIPVWGFANVIDSRCDQITAGERLFGYFPPATHVVMQPTRITEHQLMEGSAHRAELPPAYNSYTRIPQGVGADQRADKRAEAERMLLWPLHITSFCLWDALKDKQWHQAQQIIILSASSKTSIGLAYALANDPDAPPAVALTSSHNLPLVKQLEVYEQAMTYDELDQINTSLPTVIVDMSGNSALLKRLAQRLGENLNYSIRVGLTHWAESQGDAGLDETKSEFFFVPSYIQKRMKDWGPQGFSERSERFMHASAAWSRNWLKIRTVEGLSGLAEIYPAICQGKLAADEGVVVAISGMNQNKAE</sequence>
<accession>A0A0F9NHB2</accession>
<comment type="caution">
    <text evidence="1">The sequence shown here is derived from an EMBL/GenBank/DDBJ whole genome shotgun (WGS) entry which is preliminary data.</text>
</comment>
<dbReference type="InterPro" id="IPR021276">
    <property type="entry name" value="DUF2855"/>
</dbReference>
<protein>
    <recommendedName>
        <fullName evidence="2">DUF2855 domain-containing protein</fullName>
    </recommendedName>
</protein>
<organism evidence="1">
    <name type="scientific">marine sediment metagenome</name>
    <dbReference type="NCBI Taxonomy" id="412755"/>
    <lineage>
        <taxon>unclassified sequences</taxon>
        <taxon>metagenomes</taxon>
        <taxon>ecological metagenomes</taxon>
    </lineage>
</organism>
<gene>
    <name evidence="1" type="ORF">LCGC14_1261190</name>
</gene>
<name>A0A0F9NHB2_9ZZZZ</name>
<proteinExistence type="predicted"/>
<evidence type="ECO:0000313" key="1">
    <source>
        <dbReference type="EMBL" id="KKM88195.1"/>
    </source>
</evidence>
<dbReference type="EMBL" id="LAZR01006993">
    <property type="protein sequence ID" value="KKM88195.1"/>
    <property type="molecule type" value="Genomic_DNA"/>
</dbReference>
<dbReference type="AlphaFoldDB" id="A0A0F9NHB2"/>